<dbReference type="Proteomes" id="UP001432000">
    <property type="component" value="Chromosome"/>
</dbReference>
<protein>
    <submittedName>
        <fullName evidence="1">Uncharacterized protein</fullName>
    </submittedName>
</protein>
<evidence type="ECO:0000313" key="2">
    <source>
        <dbReference type="Proteomes" id="UP001432000"/>
    </source>
</evidence>
<dbReference type="EMBL" id="CP147846">
    <property type="protein sequence ID" value="WXG70489.1"/>
    <property type="molecule type" value="Genomic_DNA"/>
</dbReference>
<name>A0ABZ2PN80_9NOCA</name>
<dbReference type="RefSeq" id="WP_338891931.1">
    <property type="nucleotide sequence ID" value="NZ_CP147846.1"/>
</dbReference>
<evidence type="ECO:0000313" key="1">
    <source>
        <dbReference type="EMBL" id="WXG70489.1"/>
    </source>
</evidence>
<gene>
    <name evidence="1" type="ORF">WDS16_08350</name>
</gene>
<reference evidence="1 2" key="1">
    <citation type="submission" date="2024-03" db="EMBL/GenBank/DDBJ databases">
        <title>Natural products discovery in diverse microorganisms through a two-stage MS feature dereplication strategy.</title>
        <authorList>
            <person name="Zhang R."/>
        </authorList>
    </citation>
    <scope>NUCLEOTIDE SEQUENCE [LARGE SCALE GENOMIC DNA]</scope>
    <source>
        <strain evidence="1 2">18930</strain>
    </source>
</reference>
<keyword evidence="2" id="KW-1185">Reference proteome</keyword>
<sequence length="97" mass="10522">MWELEIDPACTVTIGWYSADGFGGFGRGEGMSMDAAYTDADAWVADTVQTHFAGYEFVQWLSLGRYLLTPQADEGGARCVDPHGETVVADIGSLCHR</sequence>
<accession>A0ABZ2PN80</accession>
<proteinExistence type="predicted"/>
<organism evidence="1 2">
    <name type="scientific">Rhodococcus sovatensis</name>
    <dbReference type="NCBI Taxonomy" id="1805840"/>
    <lineage>
        <taxon>Bacteria</taxon>
        <taxon>Bacillati</taxon>
        <taxon>Actinomycetota</taxon>
        <taxon>Actinomycetes</taxon>
        <taxon>Mycobacteriales</taxon>
        <taxon>Nocardiaceae</taxon>
        <taxon>Rhodococcus</taxon>
    </lineage>
</organism>